<dbReference type="Proteomes" id="UP001589775">
    <property type="component" value="Unassembled WGS sequence"/>
</dbReference>
<accession>A0ABV6EVJ5</accession>
<evidence type="ECO:0000256" key="2">
    <source>
        <dbReference type="SAM" id="SignalP"/>
    </source>
</evidence>
<dbReference type="SUPFAM" id="SSF56925">
    <property type="entry name" value="OMPA-like"/>
    <property type="match status" value="1"/>
</dbReference>
<dbReference type="InterPro" id="IPR051692">
    <property type="entry name" value="OMP-like"/>
</dbReference>
<dbReference type="InterPro" id="IPR011250">
    <property type="entry name" value="OMP/PagP_B-barrel"/>
</dbReference>
<dbReference type="RefSeq" id="WP_378389235.1">
    <property type="nucleotide sequence ID" value="NZ_JBHLWM010000005.1"/>
</dbReference>
<dbReference type="PANTHER" id="PTHR34001">
    <property type="entry name" value="BLL7405 PROTEIN"/>
    <property type="match status" value="1"/>
</dbReference>
<proteinExistence type="inferred from homology"/>
<protein>
    <submittedName>
        <fullName evidence="3">Outer membrane protein</fullName>
    </submittedName>
</protein>
<comment type="similarity">
    <text evidence="1">Belongs to the Omp25/RopB family.</text>
</comment>
<sequence length="274" mass="28768">MRGVLVAAAMVAAAAQGAHAADMPEFGALRGAVVDTPPGVVNWQGFYVGGQAAYGTSDMDFSNATSDITARMLVNTSIENEGGVSSWPVLGKTSSHGQGWGGFAGYNAQWDDVVLGIEANYLHGNFGGAQTGSMSRFFSTTNGYTNSVLYQANAAINVKDMGSARLRAGWAFGSFLPYAFGGVALGQADIIRSATVSGTQVNASAAPGFTNVPFYSTGSQVQNNHFIYGYSAGLGMDMMLYRGLFLRAEWEYQKFAAPINTAVSTVRGGIGYKF</sequence>
<organism evidence="3 4">
    <name type="scientific">Rhodopseudomonas telluris</name>
    <dbReference type="NCBI Taxonomy" id="644215"/>
    <lineage>
        <taxon>Bacteria</taxon>
        <taxon>Pseudomonadati</taxon>
        <taxon>Pseudomonadota</taxon>
        <taxon>Alphaproteobacteria</taxon>
        <taxon>Hyphomicrobiales</taxon>
        <taxon>Nitrobacteraceae</taxon>
        <taxon>Rhodopseudomonas</taxon>
    </lineage>
</organism>
<comment type="caution">
    <text evidence="3">The sequence shown here is derived from an EMBL/GenBank/DDBJ whole genome shotgun (WGS) entry which is preliminary data.</text>
</comment>
<evidence type="ECO:0000313" key="3">
    <source>
        <dbReference type="EMBL" id="MFC0241896.1"/>
    </source>
</evidence>
<evidence type="ECO:0000256" key="1">
    <source>
        <dbReference type="ARBA" id="ARBA00038306"/>
    </source>
</evidence>
<reference evidence="3 4" key="1">
    <citation type="submission" date="2024-09" db="EMBL/GenBank/DDBJ databases">
        <authorList>
            <person name="Sun Q."/>
            <person name="Mori K."/>
        </authorList>
    </citation>
    <scope>NUCLEOTIDE SEQUENCE [LARGE SCALE GENOMIC DNA]</scope>
    <source>
        <strain evidence="3 4">KCTC 23279</strain>
    </source>
</reference>
<keyword evidence="2" id="KW-0732">Signal</keyword>
<feature type="chain" id="PRO_5045572641" evidence="2">
    <location>
        <begin position="21"/>
        <end position="274"/>
    </location>
</feature>
<dbReference type="EMBL" id="JBHLWM010000005">
    <property type="protein sequence ID" value="MFC0241896.1"/>
    <property type="molecule type" value="Genomic_DNA"/>
</dbReference>
<keyword evidence="4" id="KW-1185">Reference proteome</keyword>
<evidence type="ECO:0000313" key="4">
    <source>
        <dbReference type="Proteomes" id="UP001589775"/>
    </source>
</evidence>
<dbReference type="PANTHER" id="PTHR34001:SF3">
    <property type="entry name" value="BLL7405 PROTEIN"/>
    <property type="match status" value="1"/>
</dbReference>
<name>A0ABV6EVJ5_9BRAD</name>
<feature type="signal peptide" evidence="2">
    <location>
        <begin position="1"/>
        <end position="20"/>
    </location>
</feature>
<gene>
    <name evidence="3" type="ORF">ACFFJ6_15510</name>
</gene>